<protein>
    <submittedName>
        <fullName evidence="3">Uncharacterized protein</fullName>
    </submittedName>
</protein>
<feature type="transmembrane region" description="Helical" evidence="2">
    <location>
        <begin position="140"/>
        <end position="163"/>
    </location>
</feature>
<comment type="caution">
    <text evidence="3">The sequence shown here is derived from an EMBL/GenBank/DDBJ whole genome shotgun (WGS) entry which is preliminary data.</text>
</comment>
<keyword evidence="2" id="KW-0472">Membrane</keyword>
<dbReference type="AlphaFoldDB" id="A0A9Q3L3H3"/>
<name>A0A9Q3L3H3_9BASI</name>
<dbReference type="Proteomes" id="UP000765509">
    <property type="component" value="Unassembled WGS sequence"/>
</dbReference>
<evidence type="ECO:0000256" key="1">
    <source>
        <dbReference type="SAM" id="MobiDB-lite"/>
    </source>
</evidence>
<feature type="transmembrane region" description="Helical" evidence="2">
    <location>
        <begin position="39"/>
        <end position="57"/>
    </location>
</feature>
<feature type="non-terminal residue" evidence="3">
    <location>
        <position position="1"/>
    </location>
</feature>
<reference evidence="3" key="1">
    <citation type="submission" date="2021-03" db="EMBL/GenBank/DDBJ databases">
        <title>Draft genome sequence of rust myrtle Austropuccinia psidii MF-1, a brazilian biotype.</title>
        <authorList>
            <person name="Quecine M.C."/>
            <person name="Pachon D.M.R."/>
            <person name="Bonatelli M.L."/>
            <person name="Correr F.H."/>
            <person name="Franceschini L.M."/>
            <person name="Leite T.F."/>
            <person name="Margarido G.R.A."/>
            <person name="Almeida C.A."/>
            <person name="Ferrarezi J.A."/>
            <person name="Labate C.A."/>
        </authorList>
    </citation>
    <scope>NUCLEOTIDE SEQUENCE</scope>
    <source>
        <strain evidence="3">MF-1</strain>
    </source>
</reference>
<evidence type="ECO:0000256" key="2">
    <source>
        <dbReference type="SAM" id="Phobius"/>
    </source>
</evidence>
<dbReference type="EMBL" id="AVOT02152129">
    <property type="protein sequence ID" value="MBW0593085.1"/>
    <property type="molecule type" value="Genomic_DNA"/>
</dbReference>
<sequence length="174" mass="19707">QDLGGLKSPSIPTDGKRTGIKPNPIDMNMKIISLNQRQASLGAAITTYHGMITIALVQKQRDKQRNTPEKDLKFLVAFWTGSFDKFIHPPLSLQSSFENSFGLKISTSSSLILRLVNERENQDGFSSYRSCRRYRKGYPCIPNFIGSIFMFLFFRCCYTFLALPLQDFTSSLSS</sequence>
<keyword evidence="2" id="KW-0812">Transmembrane</keyword>
<keyword evidence="4" id="KW-1185">Reference proteome</keyword>
<proteinExistence type="predicted"/>
<evidence type="ECO:0000313" key="3">
    <source>
        <dbReference type="EMBL" id="MBW0593085.1"/>
    </source>
</evidence>
<gene>
    <name evidence="3" type="ORF">O181_132800</name>
</gene>
<accession>A0A9Q3L3H3</accession>
<evidence type="ECO:0000313" key="4">
    <source>
        <dbReference type="Proteomes" id="UP000765509"/>
    </source>
</evidence>
<feature type="region of interest" description="Disordered" evidence="1">
    <location>
        <begin position="1"/>
        <end position="22"/>
    </location>
</feature>
<keyword evidence="2" id="KW-1133">Transmembrane helix</keyword>
<organism evidence="3 4">
    <name type="scientific">Austropuccinia psidii MF-1</name>
    <dbReference type="NCBI Taxonomy" id="1389203"/>
    <lineage>
        <taxon>Eukaryota</taxon>
        <taxon>Fungi</taxon>
        <taxon>Dikarya</taxon>
        <taxon>Basidiomycota</taxon>
        <taxon>Pucciniomycotina</taxon>
        <taxon>Pucciniomycetes</taxon>
        <taxon>Pucciniales</taxon>
        <taxon>Sphaerophragmiaceae</taxon>
        <taxon>Austropuccinia</taxon>
    </lineage>
</organism>